<accession>A0ABU4S2E8</accession>
<keyword evidence="2" id="KW-0812">Transmembrane</keyword>
<proteinExistence type="predicted"/>
<organism evidence="3 4">
    <name type="scientific">Gilvimarinus gilvus</name>
    <dbReference type="NCBI Taxonomy" id="3058038"/>
    <lineage>
        <taxon>Bacteria</taxon>
        <taxon>Pseudomonadati</taxon>
        <taxon>Pseudomonadota</taxon>
        <taxon>Gammaproteobacteria</taxon>
        <taxon>Cellvibrionales</taxon>
        <taxon>Cellvibrionaceae</taxon>
        <taxon>Gilvimarinus</taxon>
    </lineage>
</organism>
<protein>
    <recommendedName>
        <fullName evidence="5">SPOR domain-containing protein</fullName>
    </recommendedName>
</protein>
<dbReference type="RefSeq" id="WP_302722020.1">
    <property type="nucleotide sequence ID" value="NZ_JAULRU010000418.1"/>
</dbReference>
<evidence type="ECO:0008006" key="5">
    <source>
        <dbReference type="Google" id="ProtNLM"/>
    </source>
</evidence>
<keyword evidence="4" id="KW-1185">Reference proteome</keyword>
<sequence length="1012" mass="109308">MRKLVFRGVLAKGFDKPQAVANLAKLLKLDEAQVEAKLFPAKAVTLKRVSTEADANKWQRAFAQAGAVLDIVPDEPGMVEAKGDPATAAQPESKSPSDSPSGGTTAYPEAPAQASPQTDASSPQPEPSKVRQKSRKGFYIGLGFAANLVIGGIIIALWFTRPLWQIGELSAGDQALGTAMVTEDSFAIARVDVRRVNALEGLSGDRVDLNSLPVGDGLLDSLARAGLNVRADVDMLWLAGYVADDKPGSVLLASGRFDAERLQAWLAERYEVEQSLSDGAVFRMVDAASCEKGELIRAFVSENLVVVGDVERVALVLERIAQNTPVSERVKHWFAVSESQLVSAAIFAPENIGHSVSGLAGMMLGGMGEAASAADGVYLGVESVVLPPGVEFQLLLESVNRDFLDQAKTSFDERLADMRATAEANYPETLKFYDRLSVRRTEGGLQAAVRFDKNLRTEVSQWVNSMFSGSISAGGSGPAEVAEEIDDNPPVYAQTSMHSLKLNDSSAAQSDPFFYFSTSAGPFQLGVQSLEVNAEQQVMINLESRGYDLPNLPSRGAAATMVLTDIVDTQGNSLLLVVECGTDTNREAVDIGQAISYSNYVDGESVSGMRVNAKATYVLRPYASASDVDQLRGYIEYPLTLDVETINLQQPLAGQTIERDGFSLRFTQAGPNAISYQYQGEPGKLLHVAALNSAGQPLESGGAMWGGAFFGQGQTANVDIKGEVASVNVILAKQVQHERYEFVVDSIIPEPDSDTDYSFAREPIEWSQKSWQNIYTGNAPEVTYGWNKPIAENDIGPMRLAVYEASSSQHFGTRFTGELFLEFNLPITSLLSSGQFVVESLVTGSGENIDTEISSALSFALDGGMWMNGVYQKDEDSSWVKARVDWRDRELKPDALQELVGYVMLSLPVSTEQQSMPFQLGDGWRGSDLELTLSKLEAGAAYLSYAGDLSSVVAIEGLKDGESVTDAAEFHSMFGESSIKLPLKAMPDELLLTLVTESNQQRFPFRLSMPAE</sequence>
<feature type="transmembrane region" description="Helical" evidence="2">
    <location>
        <begin position="138"/>
        <end position="159"/>
    </location>
</feature>
<evidence type="ECO:0000313" key="4">
    <source>
        <dbReference type="Proteomes" id="UP001273505"/>
    </source>
</evidence>
<feature type="compositionally biased region" description="Polar residues" evidence="1">
    <location>
        <begin position="114"/>
        <end position="123"/>
    </location>
</feature>
<evidence type="ECO:0000256" key="1">
    <source>
        <dbReference type="SAM" id="MobiDB-lite"/>
    </source>
</evidence>
<comment type="caution">
    <text evidence="3">The sequence shown here is derived from an EMBL/GenBank/DDBJ whole genome shotgun (WGS) entry which is preliminary data.</text>
</comment>
<keyword evidence="2" id="KW-1133">Transmembrane helix</keyword>
<evidence type="ECO:0000313" key="3">
    <source>
        <dbReference type="EMBL" id="MDX6850637.1"/>
    </source>
</evidence>
<gene>
    <name evidence="3" type="ORF">SCD92_14790</name>
</gene>
<dbReference type="EMBL" id="JAXAFO010000028">
    <property type="protein sequence ID" value="MDX6850637.1"/>
    <property type="molecule type" value="Genomic_DNA"/>
</dbReference>
<dbReference type="Proteomes" id="UP001273505">
    <property type="component" value="Unassembled WGS sequence"/>
</dbReference>
<evidence type="ECO:0000256" key="2">
    <source>
        <dbReference type="SAM" id="Phobius"/>
    </source>
</evidence>
<reference evidence="3 4" key="1">
    <citation type="submission" date="2023-11" db="EMBL/GenBank/DDBJ databases">
        <title>Gilvimarinus fulvus sp. nov., isolated from the surface of Kelp.</title>
        <authorList>
            <person name="Sun Y.Y."/>
            <person name="Gong Y."/>
            <person name="Du Z.J."/>
        </authorList>
    </citation>
    <scope>NUCLEOTIDE SEQUENCE [LARGE SCALE GENOMIC DNA]</scope>
    <source>
        <strain evidence="3 4">SDUM040013</strain>
    </source>
</reference>
<name>A0ABU4S2E8_9GAMM</name>
<feature type="compositionally biased region" description="Polar residues" evidence="1">
    <location>
        <begin position="90"/>
        <end position="104"/>
    </location>
</feature>
<keyword evidence="2" id="KW-0472">Membrane</keyword>
<feature type="region of interest" description="Disordered" evidence="1">
    <location>
        <begin position="76"/>
        <end position="132"/>
    </location>
</feature>